<dbReference type="AlphaFoldDB" id="A0A1I2I542"/>
<name>A0A1I2I542_9BACT</name>
<gene>
    <name evidence="1" type="ORF">SAMN02745121_08448</name>
</gene>
<evidence type="ECO:0000313" key="2">
    <source>
        <dbReference type="Proteomes" id="UP000199400"/>
    </source>
</evidence>
<dbReference type="Proteomes" id="UP000199400">
    <property type="component" value="Unassembled WGS sequence"/>
</dbReference>
<accession>A0A1I2I542</accession>
<evidence type="ECO:0000313" key="1">
    <source>
        <dbReference type="EMBL" id="SFF37284.1"/>
    </source>
</evidence>
<reference evidence="2" key="1">
    <citation type="submission" date="2016-10" db="EMBL/GenBank/DDBJ databases">
        <authorList>
            <person name="Varghese N."/>
            <person name="Submissions S."/>
        </authorList>
    </citation>
    <scope>NUCLEOTIDE SEQUENCE [LARGE SCALE GENOMIC DNA]</scope>
    <source>
        <strain evidence="2">ATCC 25963</strain>
    </source>
</reference>
<organism evidence="1 2">
    <name type="scientific">Nannocystis exedens</name>
    <dbReference type="NCBI Taxonomy" id="54"/>
    <lineage>
        <taxon>Bacteria</taxon>
        <taxon>Pseudomonadati</taxon>
        <taxon>Myxococcota</taxon>
        <taxon>Polyangia</taxon>
        <taxon>Nannocystales</taxon>
        <taxon>Nannocystaceae</taxon>
        <taxon>Nannocystis</taxon>
    </lineage>
</organism>
<proteinExistence type="predicted"/>
<protein>
    <submittedName>
        <fullName evidence="1">Uncharacterized protein</fullName>
    </submittedName>
</protein>
<sequence length="164" mass="16889">MPQKTSWSAGQVLAQAEGSIGTTVRAAVADYYKGRDLSTAQTIRRAETDTEATRYVTAIRQGRVHEVVMVAASAALGAVTGALSQKAVNNATVGGVPPVSVLGAVPTVAGMALPISLSGRSMLAAGGLSYITGAMIWLFRVEGGVGCARNRAVISCAKWQRPNS</sequence>
<feature type="non-terminal residue" evidence="1">
    <location>
        <position position="164"/>
    </location>
</feature>
<dbReference type="RefSeq" id="WP_143141438.1">
    <property type="nucleotide sequence ID" value="NZ_FOMX01000055.1"/>
</dbReference>
<keyword evidence="2" id="KW-1185">Reference proteome</keyword>
<dbReference type="EMBL" id="FOMX01000055">
    <property type="protein sequence ID" value="SFF37284.1"/>
    <property type="molecule type" value="Genomic_DNA"/>
</dbReference>